<dbReference type="Pfam" id="PF00990">
    <property type="entry name" value="GGDEF"/>
    <property type="match status" value="1"/>
</dbReference>
<feature type="domain" description="GGDEF" evidence="1">
    <location>
        <begin position="7"/>
        <end position="88"/>
    </location>
</feature>
<dbReference type="Gene3D" id="3.30.70.270">
    <property type="match status" value="1"/>
</dbReference>
<dbReference type="PROSITE" id="PS50887">
    <property type="entry name" value="GGDEF"/>
    <property type="match status" value="1"/>
</dbReference>
<dbReference type="InterPro" id="IPR029787">
    <property type="entry name" value="Nucleotide_cyclase"/>
</dbReference>
<protein>
    <submittedName>
        <fullName evidence="2">Diguanylate cyclase</fullName>
    </submittedName>
</protein>
<dbReference type="InterPro" id="IPR000160">
    <property type="entry name" value="GGDEF_dom"/>
</dbReference>
<keyword evidence="3" id="KW-1185">Reference proteome</keyword>
<name>A0A7T3RFT2_9SPIR</name>
<dbReference type="SUPFAM" id="SSF55073">
    <property type="entry name" value="Nucleotide cyclase"/>
    <property type="match status" value="1"/>
</dbReference>
<dbReference type="Proteomes" id="UP000595224">
    <property type="component" value="Chromosome"/>
</dbReference>
<dbReference type="EMBL" id="CP064936">
    <property type="protein sequence ID" value="QQA02269.1"/>
    <property type="molecule type" value="Genomic_DNA"/>
</dbReference>
<organism evidence="2 3">
    <name type="scientific">Treponema peruense</name>
    <dbReference type="NCBI Taxonomy" id="2787628"/>
    <lineage>
        <taxon>Bacteria</taxon>
        <taxon>Pseudomonadati</taxon>
        <taxon>Spirochaetota</taxon>
        <taxon>Spirochaetia</taxon>
        <taxon>Spirochaetales</taxon>
        <taxon>Treponemataceae</taxon>
        <taxon>Treponema</taxon>
    </lineage>
</organism>
<gene>
    <name evidence="2" type="ORF">IWA51_10265</name>
</gene>
<proteinExistence type="predicted"/>
<accession>A0A7T3RFT2</accession>
<dbReference type="KEGG" id="tper:IWA51_10265"/>
<dbReference type="AlphaFoldDB" id="A0A7T3RFT2"/>
<dbReference type="NCBIfam" id="TIGR00254">
    <property type="entry name" value="GGDEF"/>
    <property type="match status" value="1"/>
</dbReference>
<reference evidence="2 3" key="1">
    <citation type="submission" date="2020-11" db="EMBL/GenBank/DDBJ databases">
        <title>Treponema Peruensis nv. sp., first commensal Treponema isolated from human feces.</title>
        <authorList>
            <person name="Belkhou C."/>
            <person name="Raes J."/>
        </authorList>
    </citation>
    <scope>NUCLEOTIDE SEQUENCE [LARGE SCALE GENOMIC DNA]</scope>
    <source>
        <strain evidence="2 3">RCC2812</strain>
    </source>
</reference>
<sequence>MREKLCEDLIVFSFDSNGLKKINNTYGHSAVDKLLRLAGICIDYSFGKYGKVYRYGGDEFIALIYVDSRKINLILDNFKKNCGRKQGI</sequence>
<evidence type="ECO:0000259" key="1">
    <source>
        <dbReference type="PROSITE" id="PS50887"/>
    </source>
</evidence>
<dbReference type="RefSeq" id="WP_198443699.1">
    <property type="nucleotide sequence ID" value="NZ_CBCSHE010000026.1"/>
</dbReference>
<evidence type="ECO:0000313" key="3">
    <source>
        <dbReference type="Proteomes" id="UP000595224"/>
    </source>
</evidence>
<evidence type="ECO:0000313" key="2">
    <source>
        <dbReference type="EMBL" id="QQA02269.1"/>
    </source>
</evidence>
<dbReference type="InterPro" id="IPR043128">
    <property type="entry name" value="Rev_trsase/Diguanyl_cyclase"/>
</dbReference>